<evidence type="ECO:0000313" key="2">
    <source>
        <dbReference type="Proteomes" id="UP000004277"/>
    </source>
</evidence>
<gene>
    <name evidence="1" type="ORF">MW7_012400</name>
</gene>
<sequence>MSKPRIAILATGGTIAGVAANPAATDGYRSATLPIDALLAALPGLGDIAEIQAEQVAQLDSKDMSFAVWQRLDTRIRAWRDSGEVDGIVITHGTDSLEETAILLHLTQPAGIPVVLTAAMRPATAVSADGPLNLLHAVRVAAHPGSAALGVLVVVNQEIHAARDVVKLHTGAVQAFASPGCGPLGAVAGQQIRYGRRPVALAGIGGRLLGMPADWPWVEVIVSVAGARRQLVDGLVQQGVQGLVIAGPGNGSIHEALLPALADAWRQGVAVVRGSRSGAGYVTSATGVAAAGEHAAPGGFPATADLNPAKARVALMLALGTGEAGIIGAQGVPDALALQQFFEAI</sequence>
<proteinExistence type="predicted"/>
<protein>
    <submittedName>
        <fullName evidence="1">Asparaginase</fullName>
    </submittedName>
</protein>
<comment type="caution">
    <text evidence="1">The sequence shown here is derived from an EMBL/GenBank/DDBJ whole genome shotgun (WGS) entry which is preliminary data.</text>
</comment>
<reference evidence="1" key="1">
    <citation type="submission" date="2019-05" db="EMBL/GenBank/DDBJ databases">
        <title>Revised genome assembly of Burkholderiaceae (previously Ralstonia) sp. PBA.</title>
        <authorList>
            <person name="Gan H.M."/>
        </authorList>
    </citation>
    <scope>NUCLEOTIDE SEQUENCE</scope>
    <source>
        <strain evidence="1">PBA</strain>
    </source>
</reference>
<organism evidence="1 2">
    <name type="scientific">Imbroritus primus</name>
    <dbReference type="NCBI Taxonomy" id="3058603"/>
    <lineage>
        <taxon>Bacteria</taxon>
        <taxon>Pseudomonadati</taxon>
        <taxon>Pseudomonadota</taxon>
        <taxon>Betaproteobacteria</taxon>
        <taxon>Burkholderiales</taxon>
        <taxon>Burkholderiaceae</taxon>
        <taxon>Imbroritus</taxon>
    </lineage>
</organism>
<accession>A0ACD3SMJ9</accession>
<dbReference type="EMBL" id="AKCV02000023">
    <property type="protein sequence ID" value="TMS57400.1"/>
    <property type="molecule type" value="Genomic_DNA"/>
</dbReference>
<dbReference type="Proteomes" id="UP000004277">
    <property type="component" value="Unassembled WGS sequence"/>
</dbReference>
<name>A0ACD3SMJ9_9BURK</name>
<keyword evidence="2" id="KW-1185">Reference proteome</keyword>
<evidence type="ECO:0000313" key="1">
    <source>
        <dbReference type="EMBL" id="TMS57400.1"/>
    </source>
</evidence>